<dbReference type="EC" id="1.18.1.6" evidence="4 11"/>
<dbReference type="InterPro" id="IPR023753">
    <property type="entry name" value="FAD/NAD-binding_dom"/>
</dbReference>
<keyword evidence="6 11" id="KW-0285">Flavoprotein</keyword>
<reference evidence="15 16" key="1">
    <citation type="journal article" date="2022" name="Nat. Ecol. Evol.">
        <title>A masculinizing supergene underlies an exaggerated male reproductive morph in a spider.</title>
        <authorList>
            <person name="Hendrickx F."/>
            <person name="De Corte Z."/>
            <person name="Sonet G."/>
            <person name="Van Belleghem S.M."/>
            <person name="Kostlbacher S."/>
            <person name="Vangestel C."/>
        </authorList>
    </citation>
    <scope>NUCLEOTIDE SEQUENCE [LARGE SCALE GENOMIC DNA]</scope>
    <source>
        <strain evidence="15">W744_W776</strain>
    </source>
</reference>
<accession>A0AAV6V687</accession>
<gene>
    <name evidence="15" type="ORF">JTE90_014108</name>
</gene>
<feature type="binding site" evidence="12">
    <location>
        <position position="384"/>
    </location>
    <ligand>
        <name>FAD</name>
        <dbReference type="ChEBI" id="CHEBI:57692"/>
    </ligand>
</feature>
<evidence type="ECO:0000256" key="7">
    <source>
        <dbReference type="ARBA" id="ARBA00022827"/>
    </source>
</evidence>
<feature type="binding site" evidence="12">
    <location>
        <position position="60"/>
    </location>
    <ligand>
        <name>FAD</name>
        <dbReference type="ChEBI" id="CHEBI:57692"/>
    </ligand>
</feature>
<keyword evidence="8 11" id="KW-0521">NADP</keyword>
<keyword evidence="7 11" id="KW-0274">FAD</keyword>
<dbReference type="GO" id="GO:0005739">
    <property type="term" value="C:mitochondrion"/>
    <property type="evidence" value="ECO:0007669"/>
    <property type="project" value="UniProtKB-SubCell"/>
</dbReference>
<evidence type="ECO:0000313" key="16">
    <source>
        <dbReference type="Proteomes" id="UP000827092"/>
    </source>
</evidence>
<evidence type="ECO:0000256" key="13">
    <source>
        <dbReference type="PIRSR" id="PIRSR000362-2"/>
    </source>
</evidence>
<dbReference type="Gene3D" id="3.50.50.60">
    <property type="entry name" value="FAD/NAD(P)-binding domain"/>
    <property type="match status" value="1"/>
</dbReference>
<evidence type="ECO:0000256" key="10">
    <source>
        <dbReference type="ARBA" id="ARBA00048933"/>
    </source>
</evidence>
<dbReference type="Gene3D" id="3.40.50.720">
    <property type="entry name" value="NAD(P)-binding Rossmann-like Domain"/>
    <property type="match status" value="1"/>
</dbReference>
<dbReference type="PANTHER" id="PTHR48467:SF1">
    <property type="entry name" value="GLUTAMATE SYNTHASE 1 [NADH], CHLOROPLASTIC-LIKE"/>
    <property type="match status" value="1"/>
</dbReference>
<dbReference type="PIRSF" id="PIRSF000362">
    <property type="entry name" value="FNR"/>
    <property type="match status" value="1"/>
</dbReference>
<dbReference type="Pfam" id="PF07992">
    <property type="entry name" value="Pyr_redox_2"/>
    <property type="match status" value="1"/>
</dbReference>
<dbReference type="EMBL" id="JAFNEN010000142">
    <property type="protein sequence ID" value="KAG8192250.1"/>
    <property type="molecule type" value="Genomic_DNA"/>
</dbReference>
<feature type="binding site" evidence="12">
    <location>
        <position position="68"/>
    </location>
    <ligand>
        <name>FAD</name>
        <dbReference type="ChEBI" id="CHEBI:57692"/>
    </ligand>
</feature>
<keyword evidence="9 11" id="KW-0560">Oxidoreductase</keyword>
<feature type="binding site" evidence="12">
    <location>
        <position position="40"/>
    </location>
    <ligand>
        <name>FAD</name>
        <dbReference type="ChEBI" id="CHEBI:57692"/>
    </ligand>
</feature>
<evidence type="ECO:0000256" key="11">
    <source>
        <dbReference type="PIRNR" id="PIRNR000362"/>
    </source>
</evidence>
<dbReference type="InterPro" id="IPR055275">
    <property type="entry name" value="Ferredox_Rdtase"/>
</dbReference>
<keyword evidence="11" id="KW-0496">Mitochondrion</keyword>
<evidence type="ECO:0000256" key="1">
    <source>
        <dbReference type="ARBA" id="ARBA00001974"/>
    </source>
</evidence>
<feature type="binding site" evidence="13">
    <location>
        <begin position="219"/>
        <end position="220"/>
    </location>
    <ligand>
        <name>NADP(+)</name>
        <dbReference type="ChEBI" id="CHEBI:58349"/>
    </ligand>
</feature>
<evidence type="ECO:0000256" key="2">
    <source>
        <dbReference type="ARBA" id="ARBA00004731"/>
    </source>
</evidence>
<evidence type="ECO:0000259" key="14">
    <source>
        <dbReference type="Pfam" id="PF07992"/>
    </source>
</evidence>
<proteinExistence type="inferred from homology"/>
<dbReference type="InterPro" id="IPR021163">
    <property type="entry name" value="Ferredox_Rdtase_adrenod"/>
</dbReference>
<comment type="subcellular location">
    <subcellularLocation>
        <location evidence="11">Mitochondrion</location>
    </subcellularLocation>
</comment>
<evidence type="ECO:0000313" key="15">
    <source>
        <dbReference type="EMBL" id="KAG8192250.1"/>
    </source>
</evidence>
<dbReference type="Proteomes" id="UP000827092">
    <property type="component" value="Unassembled WGS sequence"/>
</dbReference>
<protein>
    <recommendedName>
        <fullName evidence="5 11">NADPH:adrenodoxin oxidoreductase, mitochondrial</fullName>
        <ecNumber evidence="4 11">1.18.1.6</ecNumber>
    </recommendedName>
</protein>
<feature type="binding site" evidence="13">
    <location>
        <position position="231"/>
    </location>
    <ligand>
        <name>NADP(+)</name>
        <dbReference type="ChEBI" id="CHEBI:58349"/>
    </ligand>
</feature>
<comment type="catalytic activity">
    <reaction evidence="10 11">
        <text>2 reduced [adrenodoxin] + NADP(+) + H(+) = 2 oxidized [adrenodoxin] + NADPH</text>
        <dbReference type="Rhea" id="RHEA:42312"/>
        <dbReference type="Rhea" id="RHEA-COMP:9998"/>
        <dbReference type="Rhea" id="RHEA-COMP:9999"/>
        <dbReference type="ChEBI" id="CHEBI:15378"/>
        <dbReference type="ChEBI" id="CHEBI:33737"/>
        <dbReference type="ChEBI" id="CHEBI:33738"/>
        <dbReference type="ChEBI" id="CHEBI:57783"/>
        <dbReference type="ChEBI" id="CHEBI:58349"/>
        <dbReference type="EC" id="1.18.1.6"/>
    </reaction>
</comment>
<evidence type="ECO:0000256" key="6">
    <source>
        <dbReference type="ARBA" id="ARBA00022630"/>
    </source>
</evidence>
<evidence type="ECO:0000256" key="12">
    <source>
        <dbReference type="PIRSR" id="PIRSR000362-1"/>
    </source>
</evidence>
<evidence type="ECO:0000256" key="9">
    <source>
        <dbReference type="ARBA" id="ARBA00023002"/>
    </source>
</evidence>
<dbReference type="InterPro" id="IPR036188">
    <property type="entry name" value="FAD/NAD-bd_sf"/>
</dbReference>
<evidence type="ECO:0000256" key="3">
    <source>
        <dbReference type="ARBA" id="ARBA00008312"/>
    </source>
</evidence>
<evidence type="ECO:0000256" key="8">
    <source>
        <dbReference type="ARBA" id="ARBA00022857"/>
    </source>
</evidence>
<comment type="similarity">
    <text evidence="3 11">Belongs to the ferredoxin--NADP reductase type 1 family.</text>
</comment>
<evidence type="ECO:0000256" key="4">
    <source>
        <dbReference type="ARBA" id="ARBA00013219"/>
    </source>
</evidence>
<evidence type="ECO:0000256" key="5">
    <source>
        <dbReference type="ARBA" id="ARBA00016287"/>
    </source>
</evidence>
<feature type="binding site" evidence="13">
    <location>
        <position position="391"/>
    </location>
    <ligand>
        <name>NADP(+)</name>
        <dbReference type="ChEBI" id="CHEBI:58349"/>
    </ligand>
</feature>
<keyword evidence="16" id="KW-1185">Reference proteome</keyword>
<dbReference type="PANTHER" id="PTHR48467">
    <property type="entry name" value="GLUTAMATE SYNTHASE 1 [NADH], CHLOROPLASTIC-LIKE"/>
    <property type="match status" value="1"/>
</dbReference>
<comment type="caution">
    <text evidence="15">The sequence shown here is derived from an EMBL/GenBank/DDBJ whole genome shotgun (WGS) entry which is preliminary data.</text>
</comment>
<sequence length="478" mass="53984">MYKTFVCNLTHWSRKNLLFSRYYSATSERKRVCIVGSGPAGFYTAQHLLKNKLIEVDIFEKLPVPFGLIRYGVAPDHPEIKNVTNSFTKLALNENCRFYGNINVGEDVKISELLNSYHAVVLAYGASCDKVIGIPGEDSKTVLPARRIVGWYTGHPDFVDEQIDLDTDVATIVGHGNVALDVARILLRNLDELKVTDISEYAYEALKKSKIRKVVLLGRRGPLQSAFSIKEFREMTKLTGCNVNIHDSIVKEIAANCKDLARPLKRMIELMTEIYDKTQSNSETQSRSMDVKFLRSPKEIIADSNGKVEKFVCRINTVKDLCDKKSMVEVTDQEDVINCGLVIRSVGYQSVPIESSIPFNAKHHIISNAKGRVKDTKGLYCSGWVKSGPIGVIVSTMHESFETGEALMEDIQNGIIGQDLPHDREYLHNLLSKKGVKVVTFKDWELINRFELDKGKEMGKYREKVYKVEDMLKFLKSS</sequence>
<dbReference type="SUPFAM" id="SSF51971">
    <property type="entry name" value="Nucleotide-binding domain"/>
    <property type="match status" value="2"/>
</dbReference>
<organism evidence="15 16">
    <name type="scientific">Oedothorax gibbosus</name>
    <dbReference type="NCBI Taxonomy" id="931172"/>
    <lineage>
        <taxon>Eukaryota</taxon>
        <taxon>Metazoa</taxon>
        <taxon>Ecdysozoa</taxon>
        <taxon>Arthropoda</taxon>
        <taxon>Chelicerata</taxon>
        <taxon>Arachnida</taxon>
        <taxon>Araneae</taxon>
        <taxon>Araneomorphae</taxon>
        <taxon>Entelegynae</taxon>
        <taxon>Araneoidea</taxon>
        <taxon>Linyphiidae</taxon>
        <taxon>Erigoninae</taxon>
        <taxon>Oedothorax</taxon>
    </lineage>
</organism>
<feature type="binding site" evidence="12">
    <location>
        <position position="104"/>
    </location>
    <ligand>
        <name>FAD</name>
        <dbReference type="ChEBI" id="CHEBI:57692"/>
    </ligand>
</feature>
<dbReference type="AlphaFoldDB" id="A0AAV6V687"/>
<comment type="cofactor">
    <cofactor evidence="1 11 12">
        <name>FAD</name>
        <dbReference type="ChEBI" id="CHEBI:57692"/>
    </cofactor>
</comment>
<dbReference type="PRINTS" id="PR00419">
    <property type="entry name" value="ADXRDTASE"/>
</dbReference>
<dbReference type="GO" id="GO:0016491">
    <property type="term" value="F:oxidoreductase activity"/>
    <property type="evidence" value="ECO:0007669"/>
    <property type="project" value="UniProtKB-KW"/>
</dbReference>
<comment type="pathway">
    <text evidence="2">Steroid metabolism; cholesterol metabolism.</text>
</comment>
<feature type="binding site" evidence="13">
    <location>
        <begin position="175"/>
        <end position="178"/>
    </location>
    <ligand>
        <name>NADP(+)</name>
        <dbReference type="ChEBI" id="CHEBI:58349"/>
    </ligand>
</feature>
<feature type="domain" description="FAD/NAD(P)-binding" evidence="14">
    <location>
        <begin position="31"/>
        <end position="213"/>
    </location>
</feature>
<feature type="binding site" evidence="12">
    <location>
        <begin position="391"/>
        <end position="393"/>
    </location>
    <ligand>
        <name>FAD</name>
        <dbReference type="ChEBI" id="CHEBI:57692"/>
    </ligand>
</feature>
<name>A0AAV6V687_9ARAC</name>